<feature type="domain" description="D-isomer specific 2-hydroxyacid dehydrogenase NAD-binding" evidence="6">
    <location>
        <begin position="105"/>
        <end position="279"/>
    </location>
</feature>
<keyword evidence="2 4" id="KW-0560">Oxidoreductase</keyword>
<keyword evidence="8" id="KW-1185">Reference proteome</keyword>
<dbReference type="CDD" id="cd05300">
    <property type="entry name" value="2-Hacid_dh_1"/>
    <property type="match status" value="1"/>
</dbReference>
<comment type="similarity">
    <text evidence="1 4">Belongs to the D-isomer specific 2-hydroxyacid dehydrogenase family.</text>
</comment>
<name>A0A1W5ZYB0_9BACI</name>
<dbReference type="FunFam" id="3.40.50.720:FF:000363">
    <property type="entry name" value="D-isomer specific 2-hydroxyacid dehydrogenase"/>
    <property type="match status" value="1"/>
</dbReference>
<dbReference type="Pfam" id="PF02826">
    <property type="entry name" value="2-Hacid_dh_C"/>
    <property type="match status" value="1"/>
</dbReference>
<dbReference type="InterPro" id="IPR006139">
    <property type="entry name" value="D-isomer_2_OHA_DH_cat_dom"/>
</dbReference>
<evidence type="ECO:0000259" key="5">
    <source>
        <dbReference type="Pfam" id="PF00389"/>
    </source>
</evidence>
<dbReference type="OrthoDB" id="9805416at2"/>
<dbReference type="KEGG" id="hmn:HM131_16030"/>
<gene>
    <name evidence="7" type="ORF">HM131_16030</name>
</gene>
<dbReference type="GO" id="GO:0016616">
    <property type="term" value="F:oxidoreductase activity, acting on the CH-OH group of donors, NAD or NADP as acceptor"/>
    <property type="evidence" value="ECO:0007669"/>
    <property type="project" value="InterPro"/>
</dbReference>
<accession>A0A1W5ZYB0</accession>
<dbReference type="SUPFAM" id="SSF52283">
    <property type="entry name" value="Formate/glycerate dehydrogenase catalytic domain-like"/>
    <property type="match status" value="1"/>
</dbReference>
<dbReference type="STRING" id="402384.HM131_16030"/>
<dbReference type="RefSeq" id="WP_085030709.1">
    <property type="nucleotide sequence ID" value="NZ_CP020772.1"/>
</dbReference>
<dbReference type="InterPro" id="IPR006140">
    <property type="entry name" value="D-isomer_DH_NAD-bd"/>
</dbReference>
<dbReference type="EMBL" id="CP020772">
    <property type="protein sequence ID" value="ARI78250.1"/>
    <property type="molecule type" value="Genomic_DNA"/>
</dbReference>
<evidence type="ECO:0000256" key="1">
    <source>
        <dbReference type="ARBA" id="ARBA00005854"/>
    </source>
</evidence>
<dbReference type="Proteomes" id="UP000192527">
    <property type="component" value="Chromosome"/>
</dbReference>
<dbReference type="AlphaFoldDB" id="A0A1W5ZYB0"/>
<organism evidence="7 8">
    <name type="scientific">Halobacillus mangrovi</name>
    <dbReference type="NCBI Taxonomy" id="402384"/>
    <lineage>
        <taxon>Bacteria</taxon>
        <taxon>Bacillati</taxon>
        <taxon>Bacillota</taxon>
        <taxon>Bacilli</taxon>
        <taxon>Bacillales</taxon>
        <taxon>Bacillaceae</taxon>
        <taxon>Halobacillus</taxon>
    </lineage>
</organism>
<evidence type="ECO:0000259" key="6">
    <source>
        <dbReference type="Pfam" id="PF02826"/>
    </source>
</evidence>
<evidence type="ECO:0000256" key="4">
    <source>
        <dbReference type="RuleBase" id="RU003719"/>
    </source>
</evidence>
<dbReference type="SUPFAM" id="SSF51735">
    <property type="entry name" value="NAD(P)-binding Rossmann-fold domains"/>
    <property type="match status" value="1"/>
</dbReference>
<dbReference type="Pfam" id="PF00389">
    <property type="entry name" value="2-Hacid_dh"/>
    <property type="match status" value="1"/>
</dbReference>
<reference evidence="7 8" key="1">
    <citation type="submission" date="2017-04" db="EMBL/GenBank/DDBJ databases">
        <title>The whole genome sequencing and assembly of Halobacillus mangrovi strain.</title>
        <authorList>
            <person name="Lee S.-J."/>
            <person name="Park M.-K."/>
            <person name="Kim J.-Y."/>
            <person name="Lee Y.-J."/>
            <person name="Yi H."/>
            <person name="Bahn Y.-S."/>
            <person name="Kim J.F."/>
            <person name="Lee D.-W."/>
        </authorList>
    </citation>
    <scope>NUCLEOTIDE SEQUENCE [LARGE SCALE GENOMIC DNA]</scope>
    <source>
        <strain evidence="7 8">KTB 131</strain>
    </source>
</reference>
<feature type="domain" description="D-isomer specific 2-hydroxyacid dehydrogenase catalytic" evidence="5">
    <location>
        <begin position="10"/>
        <end position="303"/>
    </location>
</feature>
<evidence type="ECO:0000313" key="8">
    <source>
        <dbReference type="Proteomes" id="UP000192527"/>
    </source>
</evidence>
<evidence type="ECO:0000256" key="3">
    <source>
        <dbReference type="ARBA" id="ARBA00023027"/>
    </source>
</evidence>
<evidence type="ECO:0000313" key="7">
    <source>
        <dbReference type="EMBL" id="ARI78250.1"/>
    </source>
</evidence>
<dbReference type="InterPro" id="IPR036291">
    <property type="entry name" value="NAD(P)-bd_dom_sf"/>
</dbReference>
<evidence type="ECO:0000256" key="2">
    <source>
        <dbReference type="ARBA" id="ARBA00023002"/>
    </source>
</evidence>
<sequence>MKVVSAIKRVPESIKNHFDQQFKQVEFIFCHGIEEAEPYLSEADIFVTYGEDLNPERIEKARQLKWIMVLSAGMDKMPFREIHKRDILVTNVRGIHAQPMAEYAISMLLQVSRKAKTLIEQENKHVWNRRPVMNEVSGRTMVLLGTGAISQETARLAQAFRMKTIGVSRSGENKDHFDETYRVDQLNQVLPQADFIVAALPSTKETQYLLKNEHFQAMPEHAVFLNMGRGDLVSTDVIMEAVKERYIDHAVLDVFEEEPLPEDHPLWNEENVTVTPHISGISPFYMPRAFDRFGENLHLYLEGKEEMHNKIDPKRGY</sequence>
<dbReference type="PANTHER" id="PTHR43333:SF1">
    <property type="entry name" value="D-ISOMER SPECIFIC 2-HYDROXYACID DEHYDROGENASE NAD-BINDING DOMAIN-CONTAINING PROTEIN"/>
    <property type="match status" value="1"/>
</dbReference>
<dbReference type="PANTHER" id="PTHR43333">
    <property type="entry name" value="2-HACID_DH_C DOMAIN-CONTAINING PROTEIN"/>
    <property type="match status" value="1"/>
</dbReference>
<dbReference type="GO" id="GO:0051287">
    <property type="term" value="F:NAD binding"/>
    <property type="evidence" value="ECO:0007669"/>
    <property type="project" value="InterPro"/>
</dbReference>
<proteinExistence type="inferred from homology"/>
<dbReference type="Gene3D" id="3.40.50.720">
    <property type="entry name" value="NAD(P)-binding Rossmann-like Domain"/>
    <property type="match status" value="2"/>
</dbReference>
<protein>
    <submittedName>
        <fullName evidence="7">D-2-hydroxyacid dehydrogenase</fullName>
    </submittedName>
</protein>
<keyword evidence="3" id="KW-0520">NAD</keyword>